<keyword evidence="2" id="KW-1185">Reference proteome</keyword>
<accession>A0A8X7PVB6</accession>
<protein>
    <submittedName>
        <fullName evidence="1">Uncharacterized protein</fullName>
    </submittedName>
</protein>
<name>A0A8X7PVB6_BRACI</name>
<proteinExistence type="predicted"/>
<dbReference type="Proteomes" id="UP000886595">
    <property type="component" value="Unassembled WGS sequence"/>
</dbReference>
<organism evidence="1 2">
    <name type="scientific">Brassica carinata</name>
    <name type="common">Ethiopian mustard</name>
    <name type="synonym">Abyssinian cabbage</name>
    <dbReference type="NCBI Taxonomy" id="52824"/>
    <lineage>
        <taxon>Eukaryota</taxon>
        <taxon>Viridiplantae</taxon>
        <taxon>Streptophyta</taxon>
        <taxon>Embryophyta</taxon>
        <taxon>Tracheophyta</taxon>
        <taxon>Spermatophyta</taxon>
        <taxon>Magnoliopsida</taxon>
        <taxon>eudicotyledons</taxon>
        <taxon>Gunneridae</taxon>
        <taxon>Pentapetalae</taxon>
        <taxon>rosids</taxon>
        <taxon>malvids</taxon>
        <taxon>Brassicales</taxon>
        <taxon>Brassicaceae</taxon>
        <taxon>Brassiceae</taxon>
        <taxon>Brassica</taxon>
    </lineage>
</organism>
<dbReference type="EMBL" id="JAAMPC010000015">
    <property type="protein sequence ID" value="KAG2257238.1"/>
    <property type="molecule type" value="Genomic_DNA"/>
</dbReference>
<evidence type="ECO:0000313" key="1">
    <source>
        <dbReference type="EMBL" id="KAG2257238.1"/>
    </source>
</evidence>
<evidence type="ECO:0000313" key="2">
    <source>
        <dbReference type="Proteomes" id="UP000886595"/>
    </source>
</evidence>
<reference evidence="1 2" key="1">
    <citation type="submission" date="2020-02" db="EMBL/GenBank/DDBJ databases">
        <authorList>
            <person name="Ma Q."/>
            <person name="Huang Y."/>
            <person name="Song X."/>
            <person name="Pei D."/>
        </authorList>
    </citation>
    <scope>NUCLEOTIDE SEQUENCE [LARGE SCALE GENOMIC DNA]</scope>
    <source>
        <strain evidence="1">Sxm20200214</strain>
        <tissue evidence="1">Leaf</tissue>
    </source>
</reference>
<comment type="caution">
    <text evidence="1">The sequence shown here is derived from an EMBL/GenBank/DDBJ whole genome shotgun (WGS) entry which is preliminary data.</text>
</comment>
<sequence length="68" mass="7877">MASPPTCLVFHLIRRIEIHHNRRLSRLSQRLVRRFSFSLTYDDSISPQSVSSSGERCLQFGDQLLVSM</sequence>
<dbReference type="AlphaFoldDB" id="A0A8X7PVB6"/>
<gene>
    <name evidence="1" type="ORF">Bca52824_076532</name>
</gene>